<dbReference type="InterPro" id="IPR036754">
    <property type="entry name" value="YbaK/aa-tRNA-synt-asso_dom_sf"/>
</dbReference>
<feature type="domain" description="YbaK/aminoacyl-tRNA synthetase-associated" evidence="5">
    <location>
        <begin position="37"/>
        <end position="148"/>
    </location>
</feature>
<dbReference type="NCBIfam" id="TIGR00011">
    <property type="entry name" value="YbaK_EbsC"/>
    <property type="match status" value="1"/>
</dbReference>
<evidence type="ECO:0000256" key="2">
    <source>
        <dbReference type="ARBA" id="ARBA00022917"/>
    </source>
</evidence>
<dbReference type="PANTHER" id="PTHR30411">
    <property type="entry name" value="CYTOPLASMIC PROTEIN"/>
    <property type="match status" value="1"/>
</dbReference>
<dbReference type="InterPro" id="IPR004369">
    <property type="entry name" value="Prolyl-tRNA_editing_YbaK/EbsC"/>
</dbReference>
<dbReference type="CDD" id="cd00002">
    <property type="entry name" value="YbaK_deacylase"/>
    <property type="match status" value="1"/>
</dbReference>
<dbReference type="PANTHER" id="PTHR30411:SF0">
    <property type="entry name" value="CYS-TRNA(PRO)_CYS-TRNA(CYS) DEACYLASE YBAK"/>
    <property type="match status" value="1"/>
</dbReference>
<dbReference type="PIRSF" id="PIRSF006181">
    <property type="entry name" value="EbsC_YbaK"/>
    <property type="match status" value="1"/>
</dbReference>
<keyword evidence="2 4" id="KW-0648">Protein biosynthesis</keyword>
<protein>
    <recommendedName>
        <fullName evidence="4">Cys-tRNA(Pro)/Cys-tRNA(Cys) deacylase</fullName>
        <ecNumber evidence="4">4.2.-.-</ecNumber>
    </recommendedName>
</protein>
<keyword evidence="3 4" id="KW-0456">Lyase</keyword>
<dbReference type="KEGG" id="cpyr:CYJ47_09175"/>
<proteinExistence type="inferred from homology"/>
<evidence type="ECO:0000256" key="4">
    <source>
        <dbReference type="PIRNR" id="PIRNR006181"/>
    </source>
</evidence>
<dbReference type="AlphaFoldDB" id="A0AAF0YP28"/>
<accession>A0AAF0YP28</accession>
<evidence type="ECO:0000313" key="6">
    <source>
        <dbReference type="EMBL" id="WOT01437.1"/>
    </source>
</evidence>
<dbReference type="GO" id="GO:0002161">
    <property type="term" value="F:aminoacyl-tRNA deacylase activity"/>
    <property type="evidence" value="ECO:0007669"/>
    <property type="project" value="InterPro"/>
</dbReference>
<evidence type="ECO:0000256" key="1">
    <source>
        <dbReference type="ARBA" id="ARBA00009798"/>
    </source>
</evidence>
<dbReference type="GO" id="GO:0006412">
    <property type="term" value="P:translation"/>
    <property type="evidence" value="ECO:0007669"/>
    <property type="project" value="UniProtKB-KW"/>
</dbReference>
<dbReference type="InterPro" id="IPR007214">
    <property type="entry name" value="YbaK/aa-tRNA-synth-assoc-dom"/>
</dbReference>
<gene>
    <name evidence="6" type="primary">ybaK</name>
    <name evidence="6" type="ORF">CYJ47_09175</name>
</gene>
<dbReference type="RefSeq" id="WP_101677871.1">
    <property type="nucleotide sequence ID" value="NZ_CP136958.1"/>
</dbReference>
<reference evidence="6" key="2">
    <citation type="submission" date="2023-10" db="EMBL/GenBank/DDBJ databases">
        <authorList>
            <person name="Choi B."/>
        </authorList>
    </citation>
    <scope>NUCLEOTIDE SEQUENCE</scope>
    <source>
        <strain evidence="6">UMB0763</strain>
    </source>
</reference>
<evidence type="ECO:0000313" key="7">
    <source>
        <dbReference type="Proteomes" id="UP000234560"/>
    </source>
</evidence>
<organism evidence="6 7">
    <name type="scientific">Corynebacterium pyruviciproducens</name>
    <dbReference type="NCBI Taxonomy" id="598660"/>
    <lineage>
        <taxon>Bacteria</taxon>
        <taxon>Bacillati</taxon>
        <taxon>Actinomycetota</taxon>
        <taxon>Actinomycetes</taxon>
        <taxon>Mycobacteriales</taxon>
        <taxon>Corynebacteriaceae</taxon>
        <taxon>Corynebacterium</taxon>
    </lineage>
</organism>
<dbReference type="Gene3D" id="3.90.960.10">
    <property type="entry name" value="YbaK/aminoacyl-tRNA synthetase-associated domain"/>
    <property type="match status" value="1"/>
</dbReference>
<comment type="similarity">
    <text evidence="1 4">Belongs to the prolyl-tRNA editing family. YbaK/EbsC subfamily.</text>
</comment>
<evidence type="ECO:0000259" key="5">
    <source>
        <dbReference type="Pfam" id="PF04073"/>
    </source>
</evidence>
<name>A0AAF0YP28_9CORY</name>
<sequence>MAGHKPATKALEVLEQAKVEFAQHSFPSGQDHFGDNAAAHLTHLEPDQIMKTLVVASGKDLAIAVLPVSYHLSLKKVAKAWGVKSAEMADPHKAQLATGYIPGGITALGTKKPLTVFLDESATLWPTIAVSGGRRGLDVELSPDDYVKVTGATVVDVLAE</sequence>
<dbReference type="EC" id="4.2.-.-" evidence="4"/>
<dbReference type="Proteomes" id="UP000234560">
    <property type="component" value="Chromosome"/>
</dbReference>
<dbReference type="EMBL" id="CP136958">
    <property type="protein sequence ID" value="WOT01437.1"/>
    <property type="molecule type" value="Genomic_DNA"/>
</dbReference>
<reference evidence="6" key="1">
    <citation type="submission" date="2017-12" db="EMBL/GenBank/DDBJ databases">
        <authorList>
            <person name="Thomas-White K."/>
            <person name="Wolfe A.J."/>
        </authorList>
    </citation>
    <scope>NUCLEOTIDE SEQUENCE</scope>
    <source>
        <strain evidence="6">UMB0763</strain>
    </source>
</reference>
<dbReference type="SUPFAM" id="SSF55826">
    <property type="entry name" value="YbaK/ProRS associated domain"/>
    <property type="match status" value="1"/>
</dbReference>
<dbReference type="Pfam" id="PF04073">
    <property type="entry name" value="tRNA_edit"/>
    <property type="match status" value="1"/>
</dbReference>
<dbReference type="GO" id="GO:0016829">
    <property type="term" value="F:lyase activity"/>
    <property type="evidence" value="ECO:0007669"/>
    <property type="project" value="UniProtKB-KW"/>
</dbReference>
<evidence type="ECO:0000256" key="3">
    <source>
        <dbReference type="ARBA" id="ARBA00023239"/>
    </source>
</evidence>